<keyword evidence="2" id="KW-0560">Oxidoreductase</keyword>
<reference evidence="3" key="1">
    <citation type="submission" date="2015-12" db="EMBL/GenBank/DDBJ databases">
        <title>De novo transcriptome assembly of four potential Pierce s Disease insect vectors from Arizona vineyards.</title>
        <authorList>
            <person name="Tassone E.E."/>
        </authorList>
    </citation>
    <scope>NUCLEOTIDE SEQUENCE</scope>
</reference>
<dbReference type="Pfam" id="PF13561">
    <property type="entry name" value="adh_short_C2"/>
    <property type="match status" value="1"/>
</dbReference>
<dbReference type="InterPro" id="IPR036291">
    <property type="entry name" value="NAD(P)-bd_dom_sf"/>
</dbReference>
<organism evidence="3">
    <name type="scientific">Clastoptera arizonana</name>
    <name type="common">Arizona spittle bug</name>
    <dbReference type="NCBI Taxonomy" id="38151"/>
    <lineage>
        <taxon>Eukaryota</taxon>
        <taxon>Metazoa</taxon>
        <taxon>Ecdysozoa</taxon>
        <taxon>Arthropoda</taxon>
        <taxon>Hexapoda</taxon>
        <taxon>Insecta</taxon>
        <taxon>Pterygota</taxon>
        <taxon>Neoptera</taxon>
        <taxon>Paraneoptera</taxon>
        <taxon>Hemiptera</taxon>
        <taxon>Auchenorrhyncha</taxon>
        <taxon>Cercopoidea</taxon>
        <taxon>Clastopteridae</taxon>
        <taxon>Clastoptera</taxon>
    </lineage>
</organism>
<dbReference type="PANTHER" id="PTHR24321">
    <property type="entry name" value="DEHYDROGENASES, SHORT CHAIN"/>
    <property type="match status" value="1"/>
</dbReference>
<gene>
    <name evidence="3" type="ORF">g.4206</name>
</gene>
<dbReference type="SUPFAM" id="SSF51735">
    <property type="entry name" value="NAD(P)-binding Rossmann-fold domains"/>
    <property type="match status" value="1"/>
</dbReference>
<dbReference type="Pfam" id="PF00106">
    <property type="entry name" value="adh_short"/>
    <property type="match status" value="1"/>
</dbReference>
<name>A0A1B6CTR8_9HEMI</name>
<dbReference type="AlphaFoldDB" id="A0A1B6CTR8"/>
<proteinExistence type="inferred from homology"/>
<dbReference type="PANTHER" id="PTHR24321:SF8">
    <property type="entry name" value="ESTRADIOL 17-BETA-DEHYDROGENASE 8-RELATED"/>
    <property type="match status" value="1"/>
</dbReference>
<dbReference type="EMBL" id="GEDC01020501">
    <property type="protein sequence ID" value="JAS16797.1"/>
    <property type="molecule type" value="Transcribed_RNA"/>
</dbReference>
<dbReference type="Gene3D" id="3.40.50.720">
    <property type="entry name" value="NAD(P)-binding Rossmann-like Domain"/>
    <property type="match status" value="1"/>
</dbReference>
<evidence type="ECO:0000256" key="2">
    <source>
        <dbReference type="ARBA" id="ARBA00023002"/>
    </source>
</evidence>
<sequence>MFSGKVAFVTGGGSGIGRATCSILARDGAIVVVVDINEEMAKETLESLPGTAHSIQIVDVSNASQVSSAVDAVINRYKVPPSIVANCAGIFIPSFPLQVIEEDFDKQMNVNVKGTLNVIQAVCKKLLERKMAGSIVNIGSVVWNSKEIRHGIRCNAINPGMIITPMLLNTCDEEYRKTFLELTSMKRAGLPEEVAEVIAFLASDKSSYITGTTINVDGGS</sequence>
<dbReference type="GO" id="GO:0016491">
    <property type="term" value="F:oxidoreductase activity"/>
    <property type="evidence" value="ECO:0007669"/>
    <property type="project" value="UniProtKB-KW"/>
</dbReference>
<evidence type="ECO:0000256" key="1">
    <source>
        <dbReference type="ARBA" id="ARBA00006484"/>
    </source>
</evidence>
<protein>
    <submittedName>
        <fullName evidence="3">Uncharacterized protein</fullName>
    </submittedName>
</protein>
<dbReference type="InterPro" id="IPR002347">
    <property type="entry name" value="SDR_fam"/>
</dbReference>
<accession>A0A1B6CTR8</accession>
<evidence type="ECO:0000313" key="3">
    <source>
        <dbReference type="EMBL" id="JAS16797.1"/>
    </source>
</evidence>
<dbReference type="PRINTS" id="PR00081">
    <property type="entry name" value="GDHRDH"/>
</dbReference>
<comment type="similarity">
    <text evidence="1">Belongs to the short-chain dehydrogenases/reductases (SDR) family.</text>
</comment>